<dbReference type="Proteomes" id="UP001175226">
    <property type="component" value="Unassembled WGS sequence"/>
</dbReference>
<dbReference type="EMBL" id="JAUEPT010000032">
    <property type="protein sequence ID" value="KAK0440721.1"/>
    <property type="molecule type" value="Genomic_DNA"/>
</dbReference>
<evidence type="ECO:0000259" key="4">
    <source>
        <dbReference type="Pfam" id="PF10337"/>
    </source>
</evidence>
<evidence type="ECO:0000256" key="1">
    <source>
        <dbReference type="SAM" id="MobiDB-lite"/>
    </source>
</evidence>
<proteinExistence type="predicted"/>
<sequence length="1101" mass="121563">MVAQQTIKEKAVTWLRATFKSRRTVKTWIRCCISLAISLIYLCATETSNAEGQAAFFASILAVMLPPSFALSMFLFVSATLIIGMLFGWAWGCAAMASALSVRDQARLARQVQALGASLVLCGSYYAYSGTPPTALQYQSAIFHGVFLDPRSSAVFGAFFFIGTFFLSTVVAYRPKLALFSIFGTIVLDVMCVYGPTFPVPQYTLAKLFLIPSGFYLATAIACLIFIFPESLNHVWLSLLGDGMLKPVLDIIDLQAETLQASASDHEAIEALIQRGKVYRALVVAGFQGLQGQIGLIDLESSMGRLGAADLKQVNKELKTLTNRTAGLLAFQTAVDDLLVAHAEAGNDGDPKSNTATTNRSILLLRDMRAREMKHGHDLETLVPLLSNASKTLNGDCSGTVKVITSWFQDCNSARWTWLFSKPSPEKIQQRQQGLVDQLNVIKKSLDHFRNVERVQLIKPFEQFFDPVTGRPLASVEENAGNSGFSVRSLFICFVFCDTLEAFADSLIKLLTLIVCLDDKRPKPRLWMPIGFGSVGGTAKGTVGTNKNVSPFAMGAPTDPFKFDESLAESQDTLKAEDEKAEMEPGVFRRGQLIFSLMRLIDTDDCICVARDPDALPPKSALGKFSLKLASAVRFFWSPQGVYATRYALVSIALWIPSVCFSSSWFVYQYRGLWALIMAQIGLAVFAGDQIYSYGVRLIGTGIGLLNGLVAWYIGAARGNGNPYGVVIITVPLTAPFMLKSITCRPSDKAFWSMIGVTTVFVVGYSWVDAHQVMLVNTGIGIDIAWKRALLIIIGFTAGFIVMIVPRLTSSRVFVRRSLAAIIDELGHLFASEVEAFLAEERKTRLNDDLEKRHTNGSDNGSTKEERIRTFTPRMLAIATRLQELQPTLTAAKWEPQVRGQWPYEQYTLLHSKLIRLLTTLNLLVGALSRMDERWCGILVHHTPFMNPSFLSDVFAKISVISSCLSGPRPLPPAFLSLKDRIIYHERRSRAVRQKHAQIQEEERDDDSVSSDSDVEDSTDHVPEKVDGTKIGIKELTLRLLMDPHLPAHSTAVIALSSVMTLLDDISGIIKDLCGETSFASLDTLHRRFLTFEEEALGRTV</sequence>
<dbReference type="PANTHER" id="PTHR37994:SF3">
    <property type="entry name" value="ER TRANSPORTER 6TM N-TERMINAL DOMAIN-CONTAINING PROTEIN"/>
    <property type="match status" value="1"/>
</dbReference>
<keyword evidence="2" id="KW-1133">Transmembrane helix</keyword>
<feature type="transmembrane region" description="Helical" evidence="2">
    <location>
        <begin position="177"/>
        <end position="196"/>
    </location>
</feature>
<keyword evidence="2" id="KW-0472">Membrane</keyword>
<dbReference type="Pfam" id="PF10334">
    <property type="entry name" value="BRE4"/>
    <property type="match status" value="1"/>
</dbReference>
<keyword evidence="2" id="KW-0812">Transmembrane</keyword>
<feature type="transmembrane region" description="Helical" evidence="2">
    <location>
        <begin position="56"/>
        <end position="76"/>
    </location>
</feature>
<feature type="transmembrane region" description="Helical" evidence="2">
    <location>
        <begin position="82"/>
        <end position="100"/>
    </location>
</feature>
<keyword evidence="6" id="KW-1185">Reference proteome</keyword>
<dbReference type="AlphaFoldDB" id="A0AA39JDD8"/>
<feature type="transmembrane region" description="Helical" evidence="2">
    <location>
        <begin position="154"/>
        <end position="172"/>
    </location>
</feature>
<protein>
    <recommendedName>
        <fullName evidence="7">ER transporter 6TM N-terminal domain-containing protein</fullName>
    </recommendedName>
</protein>
<feature type="compositionally biased region" description="Acidic residues" evidence="1">
    <location>
        <begin position="1000"/>
        <end position="1017"/>
    </location>
</feature>
<feature type="domain" description="Putative ER transporter 6TM N-terminal" evidence="4">
    <location>
        <begin position="14"/>
        <end position="458"/>
    </location>
</feature>
<dbReference type="InterPro" id="IPR018820">
    <property type="entry name" value="BRE4-related_DUF2421"/>
</dbReference>
<evidence type="ECO:0000256" key="2">
    <source>
        <dbReference type="SAM" id="Phobius"/>
    </source>
</evidence>
<feature type="transmembrane region" description="Helical" evidence="2">
    <location>
        <begin position="751"/>
        <end position="768"/>
    </location>
</feature>
<evidence type="ECO:0000313" key="6">
    <source>
        <dbReference type="Proteomes" id="UP001175226"/>
    </source>
</evidence>
<name>A0AA39JDD8_9AGAR</name>
<feature type="transmembrane region" description="Helical" evidence="2">
    <location>
        <begin position="208"/>
        <end position="228"/>
    </location>
</feature>
<feature type="domain" description="DUF2421" evidence="3">
    <location>
        <begin position="806"/>
        <end position="1077"/>
    </location>
</feature>
<evidence type="ECO:0008006" key="7">
    <source>
        <dbReference type="Google" id="ProtNLM"/>
    </source>
</evidence>
<dbReference type="PANTHER" id="PTHR37994">
    <property type="entry name" value="ARAE_2_N DOMAIN-CONTAINING PROTEIN-RELATED"/>
    <property type="match status" value="1"/>
</dbReference>
<comment type="caution">
    <text evidence="5">The sequence shown here is derived from an EMBL/GenBank/DDBJ whole genome shotgun (WGS) entry which is preliminary data.</text>
</comment>
<feature type="region of interest" description="Disordered" evidence="1">
    <location>
        <begin position="993"/>
        <end position="1026"/>
    </location>
</feature>
<evidence type="ECO:0000313" key="5">
    <source>
        <dbReference type="EMBL" id="KAK0440721.1"/>
    </source>
</evidence>
<feature type="transmembrane region" description="Helical" evidence="2">
    <location>
        <begin position="647"/>
        <end position="666"/>
    </location>
</feature>
<feature type="transmembrane region" description="Helical" evidence="2">
    <location>
        <begin position="721"/>
        <end position="739"/>
    </location>
</feature>
<dbReference type="Pfam" id="PF10337">
    <property type="entry name" value="ArAE_2_N"/>
    <property type="match status" value="1"/>
</dbReference>
<feature type="transmembrane region" description="Helical" evidence="2">
    <location>
        <begin position="788"/>
        <end position="808"/>
    </location>
</feature>
<reference evidence="5" key="1">
    <citation type="submission" date="2023-06" db="EMBL/GenBank/DDBJ databases">
        <authorList>
            <consortium name="Lawrence Berkeley National Laboratory"/>
            <person name="Ahrendt S."/>
            <person name="Sahu N."/>
            <person name="Indic B."/>
            <person name="Wong-Bajracharya J."/>
            <person name="Merenyi Z."/>
            <person name="Ke H.-M."/>
            <person name="Monk M."/>
            <person name="Kocsube S."/>
            <person name="Drula E."/>
            <person name="Lipzen A."/>
            <person name="Balint B."/>
            <person name="Henrissat B."/>
            <person name="Andreopoulos B."/>
            <person name="Martin F.M."/>
            <person name="Harder C.B."/>
            <person name="Rigling D."/>
            <person name="Ford K.L."/>
            <person name="Foster G.D."/>
            <person name="Pangilinan J."/>
            <person name="Papanicolaou A."/>
            <person name="Barry K."/>
            <person name="LaButti K."/>
            <person name="Viragh M."/>
            <person name="Koriabine M."/>
            <person name="Yan M."/>
            <person name="Riley R."/>
            <person name="Champramary S."/>
            <person name="Plett K.L."/>
            <person name="Tsai I.J."/>
            <person name="Slot J."/>
            <person name="Sipos G."/>
            <person name="Plett J."/>
            <person name="Nagy L.G."/>
            <person name="Grigoriev I.V."/>
        </authorList>
    </citation>
    <scope>NUCLEOTIDE SEQUENCE</scope>
    <source>
        <strain evidence="5">FPL87.14</strain>
    </source>
</reference>
<dbReference type="InterPro" id="IPR018823">
    <property type="entry name" value="ArAE_2_N"/>
</dbReference>
<organism evidence="5 6">
    <name type="scientific">Armillaria borealis</name>
    <dbReference type="NCBI Taxonomy" id="47425"/>
    <lineage>
        <taxon>Eukaryota</taxon>
        <taxon>Fungi</taxon>
        <taxon>Dikarya</taxon>
        <taxon>Basidiomycota</taxon>
        <taxon>Agaricomycotina</taxon>
        <taxon>Agaricomycetes</taxon>
        <taxon>Agaricomycetidae</taxon>
        <taxon>Agaricales</taxon>
        <taxon>Marasmiineae</taxon>
        <taxon>Physalacriaceae</taxon>
        <taxon>Armillaria</taxon>
    </lineage>
</organism>
<feature type="transmembrane region" description="Helical" evidence="2">
    <location>
        <begin position="112"/>
        <end position="128"/>
    </location>
</feature>
<evidence type="ECO:0000259" key="3">
    <source>
        <dbReference type="Pfam" id="PF10334"/>
    </source>
</evidence>
<feature type="transmembrane region" description="Helical" evidence="2">
    <location>
        <begin position="695"/>
        <end position="715"/>
    </location>
</feature>
<accession>A0AA39JDD8</accession>
<gene>
    <name evidence="5" type="ORF">EV421DRAFT_1712200</name>
</gene>